<feature type="region of interest" description="Disordered" evidence="1">
    <location>
        <begin position="188"/>
        <end position="210"/>
    </location>
</feature>
<proteinExistence type="predicted"/>
<organism evidence="2 3">
    <name type="scientific">Morchella conica CCBAS932</name>
    <dbReference type="NCBI Taxonomy" id="1392247"/>
    <lineage>
        <taxon>Eukaryota</taxon>
        <taxon>Fungi</taxon>
        <taxon>Dikarya</taxon>
        <taxon>Ascomycota</taxon>
        <taxon>Pezizomycotina</taxon>
        <taxon>Pezizomycetes</taxon>
        <taxon>Pezizales</taxon>
        <taxon>Morchellaceae</taxon>
        <taxon>Morchella</taxon>
    </lineage>
</organism>
<dbReference type="AlphaFoldDB" id="A0A3N4KNB5"/>
<accession>A0A3N4KNB5</accession>
<evidence type="ECO:0000313" key="2">
    <source>
        <dbReference type="EMBL" id="RPB10822.1"/>
    </source>
</evidence>
<dbReference type="Pfam" id="PF14223">
    <property type="entry name" value="Retrotran_gag_2"/>
    <property type="match status" value="1"/>
</dbReference>
<sequence length="210" mass="24647">MEGVWDLCTGEYTFPTFFEERILLSVPAFREDDRYNPTFVNNHKRQWKGICAIATGVILSSMEEHLFLRYGKYEDPALLWQALLDGHQASFYSSDKYLYSELVENTRLLEGEPVVSYINRVNHLLEQLHRKASEAEGLSLMLVGLIPDDIWQVTKDNIKAYESPSIDSVTSELEEFQHNYQRFMINERQARISDNAPRGSRRNRHRDRRQ</sequence>
<name>A0A3N4KNB5_9PEZI</name>
<dbReference type="Proteomes" id="UP000277580">
    <property type="component" value="Unassembled WGS sequence"/>
</dbReference>
<keyword evidence="3" id="KW-1185">Reference proteome</keyword>
<protein>
    <submittedName>
        <fullName evidence="2">Uncharacterized protein</fullName>
    </submittedName>
</protein>
<dbReference type="OrthoDB" id="5383091at2759"/>
<reference evidence="2 3" key="1">
    <citation type="journal article" date="2018" name="Nat. Ecol. Evol.">
        <title>Pezizomycetes genomes reveal the molecular basis of ectomycorrhizal truffle lifestyle.</title>
        <authorList>
            <person name="Murat C."/>
            <person name="Payen T."/>
            <person name="Noel B."/>
            <person name="Kuo A."/>
            <person name="Morin E."/>
            <person name="Chen J."/>
            <person name="Kohler A."/>
            <person name="Krizsan K."/>
            <person name="Balestrini R."/>
            <person name="Da Silva C."/>
            <person name="Montanini B."/>
            <person name="Hainaut M."/>
            <person name="Levati E."/>
            <person name="Barry K.W."/>
            <person name="Belfiori B."/>
            <person name="Cichocki N."/>
            <person name="Clum A."/>
            <person name="Dockter R.B."/>
            <person name="Fauchery L."/>
            <person name="Guy J."/>
            <person name="Iotti M."/>
            <person name="Le Tacon F."/>
            <person name="Lindquist E.A."/>
            <person name="Lipzen A."/>
            <person name="Malagnac F."/>
            <person name="Mello A."/>
            <person name="Molinier V."/>
            <person name="Miyauchi S."/>
            <person name="Poulain J."/>
            <person name="Riccioni C."/>
            <person name="Rubini A."/>
            <person name="Sitrit Y."/>
            <person name="Splivallo R."/>
            <person name="Traeger S."/>
            <person name="Wang M."/>
            <person name="Zifcakova L."/>
            <person name="Wipf D."/>
            <person name="Zambonelli A."/>
            <person name="Paolocci F."/>
            <person name="Nowrousian M."/>
            <person name="Ottonello S."/>
            <person name="Baldrian P."/>
            <person name="Spatafora J.W."/>
            <person name="Henrissat B."/>
            <person name="Nagy L.G."/>
            <person name="Aury J.M."/>
            <person name="Wincker P."/>
            <person name="Grigoriev I.V."/>
            <person name="Bonfante P."/>
            <person name="Martin F.M."/>
        </authorList>
    </citation>
    <scope>NUCLEOTIDE SEQUENCE [LARGE SCALE GENOMIC DNA]</scope>
    <source>
        <strain evidence="2 3">CCBAS932</strain>
    </source>
</reference>
<dbReference type="InParanoid" id="A0A3N4KNB5"/>
<gene>
    <name evidence="2" type="ORF">P167DRAFT_591685</name>
</gene>
<evidence type="ECO:0000313" key="3">
    <source>
        <dbReference type="Proteomes" id="UP000277580"/>
    </source>
</evidence>
<evidence type="ECO:0000256" key="1">
    <source>
        <dbReference type="SAM" id="MobiDB-lite"/>
    </source>
</evidence>
<feature type="compositionally biased region" description="Basic residues" evidence="1">
    <location>
        <begin position="199"/>
        <end position="210"/>
    </location>
</feature>
<dbReference type="EMBL" id="ML119140">
    <property type="protein sequence ID" value="RPB10822.1"/>
    <property type="molecule type" value="Genomic_DNA"/>
</dbReference>